<proteinExistence type="predicted"/>
<reference evidence="2" key="1">
    <citation type="submission" date="2016-10" db="EMBL/GenBank/DDBJ databases">
        <authorList>
            <person name="Varghese N."/>
        </authorList>
    </citation>
    <scope>NUCLEOTIDE SEQUENCE [LARGE SCALE GENOMIC DNA]</scope>
    <source>
        <strain evidence="2">DSM 17980</strain>
    </source>
</reference>
<keyword evidence="2" id="KW-1185">Reference proteome</keyword>
<dbReference type="EMBL" id="FPBV01000041">
    <property type="protein sequence ID" value="SFV08079.1"/>
    <property type="molecule type" value="Genomic_DNA"/>
</dbReference>
<dbReference type="OrthoDB" id="9795163at2"/>
<dbReference type="RefSeq" id="WP_074956625.1">
    <property type="nucleotide sequence ID" value="NZ_FPBV01000041.1"/>
</dbReference>
<sequence length="252" mass="29814">MMAVALKETVLFEPIKQWLEERDFTVYSEVQFDRRADVVGRLGNILVVVELKTSLSLDLIEQCVDWRRYAHYVYAAVPKPKRHLNWYARDLLRREGVGLLTVEHHERDWLHAQDWWYVQIQLLARLNRHAATDYLCKHLHEEQRYGPPGGHRGGGYVTSYKLTMDRIRKVLEWERDRRDSDGWMTVRDICARVETHYANPRASVARALLDFEHDWCESRKENGKLYFRIKSVSKSPAGMPNMRDNMSENRTG</sequence>
<dbReference type="STRING" id="392015.SAMN05421543_14114"/>
<gene>
    <name evidence="1" type="ORF">SAMN05421543_14114</name>
</gene>
<dbReference type="Proteomes" id="UP000183508">
    <property type="component" value="Unassembled WGS sequence"/>
</dbReference>
<evidence type="ECO:0000313" key="2">
    <source>
        <dbReference type="Proteomes" id="UP000183508"/>
    </source>
</evidence>
<protein>
    <submittedName>
        <fullName evidence="1">Uncharacterized protein</fullName>
    </submittedName>
</protein>
<accession>A0A1I7LEE9</accession>
<organism evidence="1 2">
    <name type="scientific">Alicyclobacillus macrosporangiidus</name>
    <dbReference type="NCBI Taxonomy" id="392015"/>
    <lineage>
        <taxon>Bacteria</taxon>
        <taxon>Bacillati</taxon>
        <taxon>Bacillota</taxon>
        <taxon>Bacilli</taxon>
        <taxon>Bacillales</taxon>
        <taxon>Alicyclobacillaceae</taxon>
        <taxon>Alicyclobacillus</taxon>
    </lineage>
</organism>
<dbReference type="AlphaFoldDB" id="A0A1I7LEE9"/>
<evidence type="ECO:0000313" key="1">
    <source>
        <dbReference type="EMBL" id="SFV08079.1"/>
    </source>
</evidence>
<name>A0A1I7LEE9_9BACL</name>